<sequence>MRDYRTRKNSRIQSTSVSHSVVHHQEDEMLLADDSLNSSHELVGLPCKISTRQAEKQYLSVCESTDVVEEMSLSPN</sequence>
<name>A0A8X7B8R4_TRICX</name>
<keyword evidence="3" id="KW-1185">Reference proteome</keyword>
<organism evidence="2 3">
    <name type="scientific">Trichonephila clavipes</name>
    <name type="common">Golden silk orbweaver</name>
    <name type="synonym">Nephila clavipes</name>
    <dbReference type="NCBI Taxonomy" id="2585209"/>
    <lineage>
        <taxon>Eukaryota</taxon>
        <taxon>Metazoa</taxon>
        <taxon>Ecdysozoa</taxon>
        <taxon>Arthropoda</taxon>
        <taxon>Chelicerata</taxon>
        <taxon>Arachnida</taxon>
        <taxon>Araneae</taxon>
        <taxon>Araneomorphae</taxon>
        <taxon>Entelegynae</taxon>
        <taxon>Araneoidea</taxon>
        <taxon>Nephilidae</taxon>
        <taxon>Trichonephila</taxon>
    </lineage>
</organism>
<feature type="region of interest" description="Disordered" evidence="1">
    <location>
        <begin position="1"/>
        <end position="22"/>
    </location>
</feature>
<evidence type="ECO:0000256" key="1">
    <source>
        <dbReference type="SAM" id="MobiDB-lite"/>
    </source>
</evidence>
<reference evidence="2" key="1">
    <citation type="submission" date="2020-08" db="EMBL/GenBank/DDBJ databases">
        <title>Multicomponent nature underlies the extraordinary mechanical properties of spider dragline silk.</title>
        <authorList>
            <person name="Kono N."/>
            <person name="Nakamura H."/>
            <person name="Mori M."/>
            <person name="Yoshida Y."/>
            <person name="Ohtoshi R."/>
            <person name="Malay A.D."/>
            <person name="Moran D.A.P."/>
            <person name="Tomita M."/>
            <person name="Numata K."/>
            <person name="Arakawa K."/>
        </authorList>
    </citation>
    <scope>NUCLEOTIDE SEQUENCE</scope>
</reference>
<gene>
    <name evidence="2" type="ORF">TNCV_1038651</name>
</gene>
<dbReference type="AlphaFoldDB" id="A0A8X7B8R4"/>
<evidence type="ECO:0000313" key="2">
    <source>
        <dbReference type="EMBL" id="GFY23566.1"/>
    </source>
</evidence>
<accession>A0A8X7B8R4</accession>
<comment type="caution">
    <text evidence="2">The sequence shown here is derived from an EMBL/GenBank/DDBJ whole genome shotgun (WGS) entry which is preliminary data.</text>
</comment>
<proteinExistence type="predicted"/>
<protein>
    <submittedName>
        <fullName evidence="2">Uncharacterized protein</fullName>
    </submittedName>
</protein>
<dbReference type="Proteomes" id="UP000887159">
    <property type="component" value="Unassembled WGS sequence"/>
</dbReference>
<evidence type="ECO:0000313" key="3">
    <source>
        <dbReference type="Proteomes" id="UP000887159"/>
    </source>
</evidence>
<dbReference type="EMBL" id="BMAU01021364">
    <property type="protein sequence ID" value="GFY23566.1"/>
    <property type="molecule type" value="Genomic_DNA"/>
</dbReference>